<dbReference type="Pfam" id="PF14392">
    <property type="entry name" value="zf-CCHC_4"/>
    <property type="match status" value="1"/>
</dbReference>
<proteinExistence type="predicted"/>
<dbReference type="InterPro" id="IPR025836">
    <property type="entry name" value="Zn_knuckle_CX2CX4HX4C"/>
</dbReference>
<evidence type="ECO:0000259" key="6">
    <source>
        <dbReference type="Pfam" id="PF14392"/>
    </source>
</evidence>
<dbReference type="InterPro" id="IPR025558">
    <property type="entry name" value="DUF4283"/>
</dbReference>
<sequence length="1179" mass="130866">MASSSTDKQVEVCGVEDFKLSLDENPELGTDVVEKSVVAKLYSKRTIFNGLLRSILGRKWRLANGWKLIEVGLNTFIIQLSRKQEAVNIVRNGPWTIGNGFLVVKAMPEDGRWKSADLNSTPIWVRVYEVPPRFWTQKNANAIAKKIGTVVSIDRLWRNGFPTNEYIRLQVSIPLNKPLFVGLFLPMEEGVSLWRYFKYENMPSVCYKCGIVGHEELYCRRKRRLIADDFNRTVPMYGPWIRLGSRKKDCFSEYEIYEQDRMNREVLEAQNQAEARALLIPGEDNFEPALVGTEIHLEALVEAAAANGDSGNSIPEEAVITIPPEEGETAGDGGLPVSAQGSGEGQKGNLSLQDVHGTSGNVIHIENKDNTCGFSEGAHQICLNKKDEVKKVGEVDSSHVDHLAIVFKATLGSRNGSAHKRSRPVRGKGKMLAINDGPKLSYDNTSGVGKKRRLEVLEGGSTDRPWKTLSHGEAGNEEDGKKDSDQSKGEEAEASKKSLIGESAPTQKEEGGGAIVFGDGFKVARTDPWIVMGDLNSVLSSDDKIGGRPVSRAEGQGLREFIFNLGAVDLESAGVLFTWTNGQEVNNLIRERLDRVIASPDWMIAFNKAGVKNLPIRFSDHGAIMLDTMMDRDKVVKLFDTWMRGVEILTVGGRFLSLKVWDVLCKPKQCGGLGLRKAEDINFCLLAKLGWAMASDTVCLWKSILMDKYCYGSNFGDSISPANASPVAKSIWATRRFIVDNSVWLLGIDANVKIGSQQCMGADGEIMTLGDLNPMVEEGMCVGDLIMEDGRSWNVNLVSSWFRPDAAAAILKITLPFPNVETRLYWKDDPSGCFSLKSAYWRLNQNRFDCIDVVFKRLWKSHIHERLKIFLWRLGQNALPFGCKVASIFGSNVGPCMLCGLDEMNVVSHFVSGCNITRAVWFSSQWGVRVERCNLTNGRDVLAWLVDPSSLTIDSSGCEDFLLYGALLYHKLWQVRNNIFHNKGILVLDEVKKSIEKGFREFKQLRLQGGIEDPQQGGICVTRWGLPRPARMKCFVDYASASDGGAVAATIFDISGTIFAIAAAKVVVKSPLHGELEALRFGFHMAAQLGIDVGTFYSDNQTLVKAFIERSSPHWLMHFAFNRILTLVDNGNVGVCWTSRKNNMAAHSLARWGLSHDCNGLLRFWEVSPHVLTKLLVSV</sequence>
<dbReference type="InterPro" id="IPR026960">
    <property type="entry name" value="RVT-Znf"/>
</dbReference>
<dbReference type="Gene3D" id="3.60.10.10">
    <property type="entry name" value="Endonuclease/exonuclease/phosphatase"/>
    <property type="match status" value="1"/>
</dbReference>
<evidence type="ECO:0000259" key="3">
    <source>
        <dbReference type="Pfam" id="PF13456"/>
    </source>
</evidence>
<dbReference type="EMBL" id="JAATIP010000092">
    <property type="protein sequence ID" value="KAF4375139.1"/>
    <property type="molecule type" value="Genomic_DNA"/>
</dbReference>
<feature type="domain" description="Zinc knuckle CX2CX4HX4C" evidence="6">
    <location>
        <begin position="187"/>
        <end position="220"/>
    </location>
</feature>
<evidence type="ECO:0008006" key="11">
    <source>
        <dbReference type="Google" id="ProtNLM"/>
    </source>
</evidence>
<dbReference type="InterPro" id="IPR036397">
    <property type="entry name" value="RNaseH_sf"/>
</dbReference>
<feature type="compositionally biased region" description="Basic and acidic residues" evidence="1">
    <location>
        <begin position="478"/>
        <end position="496"/>
    </location>
</feature>
<dbReference type="Proteomes" id="UP000525078">
    <property type="component" value="Unassembled WGS sequence"/>
</dbReference>
<reference evidence="9 10" key="1">
    <citation type="journal article" date="2020" name="bioRxiv">
        <title>Sequence and annotation of 42 cannabis genomes reveals extensive copy number variation in cannabinoid synthesis and pathogen resistance genes.</title>
        <authorList>
            <person name="Mckernan K.J."/>
            <person name="Helbert Y."/>
            <person name="Kane L.T."/>
            <person name="Ebling H."/>
            <person name="Zhang L."/>
            <person name="Liu B."/>
            <person name="Eaton Z."/>
            <person name="Mclaughlin S."/>
            <person name="Kingan S."/>
            <person name="Baybayan P."/>
            <person name="Concepcion G."/>
            <person name="Jordan M."/>
            <person name="Riva A."/>
            <person name="Barbazuk W."/>
            <person name="Harkins T."/>
        </authorList>
    </citation>
    <scope>NUCLEOTIDE SEQUENCE [LARGE SCALE GENOMIC DNA]</scope>
    <source>
        <strain evidence="9 10">cv. Jamaican Lion 4</strain>
        <strain evidence="8">Father</strain>
        <strain evidence="7">Mother</strain>
        <tissue evidence="7">Leaf</tissue>
    </source>
</reference>
<evidence type="ECO:0000313" key="7">
    <source>
        <dbReference type="EMBL" id="KAF4375139.1"/>
    </source>
</evidence>
<dbReference type="Pfam" id="PF13456">
    <property type="entry name" value="RVT_3"/>
    <property type="match status" value="1"/>
</dbReference>
<evidence type="ECO:0000313" key="8">
    <source>
        <dbReference type="EMBL" id="KAF4402043.1"/>
    </source>
</evidence>
<feature type="region of interest" description="Disordered" evidence="1">
    <location>
        <begin position="324"/>
        <end position="347"/>
    </location>
</feature>
<dbReference type="GO" id="GO:0004523">
    <property type="term" value="F:RNA-DNA hybrid ribonuclease activity"/>
    <property type="evidence" value="ECO:0007669"/>
    <property type="project" value="InterPro"/>
</dbReference>
<dbReference type="SUPFAM" id="SSF56219">
    <property type="entry name" value="DNase I-like"/>
    <property type="match status" value="1"/>
</dbReference>
<dbReference type="InterPro" id="IPR040256">
    <property type="entry name" value="At4g02000-like"/>
</dbReference>
<feature type="domain" description="RNase H type-1" evidence="3">
    <location>
        <begin position="1042"/>
        <end position="1152"/>
    </location>
</feature>
<evidence type="ECO:0000313" key="9">
    <source>
        <dbReference type="Proteomes" id="UP000525078"/>
    </source>
</evidence>
<dbReference type="Pfam" id="PF14111">
    <property type="entry name" value="DUF4283"/>
    <property type="match status" value="1"/>
</dbReference>
<name>A0A7J6FZH5_CANSA</name>
<feature type="domain" description="DUF4283" evidence="5">
    <location>
        <begin position="32"/>
        <end position="109"/>
    </location>
</feature>
<gene>
    <name evidence="7" type="ORF">F8388_017285</name>
    <name evidence="8" type="ORF">G4B88_017555</name>
</gene>
<dbReference type="Pfam" id="PF13966">
    <property type="entry name" value="zf-RVT"/>
    <property type="match status" value="1"/>
</dbReference>
<dbReference type="Proteomes" id="UP000583929">
    <property type="component" value="Unassembled WGS sequence"/>
</dbReference>
<evidence type="ECO:0000259" key="4">
    <source>
        <dbReference type="Pfam" id="PF13966"/>
    </source>
</evidence>
<dbReference type="CDD" id="cd06222">
    <property type="entry name" value="RNase_H_like"/>
    <property type="match status" value="1"/>
</dbReference>
<dbReference type="PANTHER" id="PTHR31286">
    <property type="entry name" value="GLYCINE-RICH CELL WALL STRUCTURAL PROTEIN 1.8-LIKE"/>
    <property type="match status" value="1"/>
</dbReference>
<feature type="domain" description="Reverse transcriptase zinc-binding" evidence="4">
    <location>
        <begin position="834"/>
        <end position="921"/>
    </location>
</feature>
<dbReference type="InterPro" id="IPR005135">
    <property type="entry name" value="Endo/exonuclease/phosphatase"/>
</dbReference>
<protein>
    <recommendedName>
        <fullName evidence="11">CCHC-type domain-containing protein</fullName>
    </recommendedName>
</protein>
<evidence type="ECO:0000256" key="1">
    <source>
        <dbReference type="SAM" id="MobiDB-lite"/>
    </source>
</evidence>
<dbReference type="InterPro" id="IPR036691">
    <property type="entry name" value="Endo/exonu/phosph_ase_sf"/>
</dbReference>
<dbReference type="InterPro" id="IPR002156">
    <property type="entry name" value="RNaseH_domain"/>
</dbReference>
<feature type="region of interest" description="Disordered" evidence="1">
    <location>
        <begin position="414"/>
        <end position="512"/>
    </location>
</feature>
<comment type="caution">
    <text evidence="7">The sequence shown here is derived from an EMBL/GenBank/DDBJ whole genome shotgun (WGS) entry which is preliminary data.</text>
</comment>
<feature type="domain" description="Endonuclease/exonuclease/phosphatase" evidence="2">
    <location>
        <begin position="523"/>
        <end position="621"/>
    </location>
</feature>
<dbReference type="GO" id="GO:0003676">
    <property type="term" value="F:nucleic acid binding"/>
    <property type="evidence" value="ECO:0007669"/>
    <property type="project" value="InterPro"/>
</dbReference>
<feature type="compositionally biased region" description="Basic residues" evidence="1">
    <location>
        <begin position="417"/>
        <end position="429"/>
    </location>
</feature>
<evidence type="ECO:0000259" key="2">
    <source>
        <dbReference type="Pfam" id="PF03372"/>
    </source>
</evidence>
<dbReference type="AlphaFoldDB" id="A0A7J6FZH5"/>
<dbReference type="InterPro" id="IPR044730">
    <property type="entry name" value="RNase_H-like_dom_plant"/>
</dbReference>
<dbReference type="PANTHER" id="PTHR31286:SF180">
    <property type="entry name" value="OS10G0362600 PROTEIN"/>
    <property type="match status" value="1"/>
</dbReference>
<evidence type="ECO:0000259" key="5">
    <source>
        <dbReference type="Pfam" id="PF14111"/>
    </source>
</evidence>
<dbReference type="EMBL" id="JAATIQ010000009">
    <property type="protein sequence ID" value="KAF4402043.1"/>
    <property type="molecule type" value="Genomic_DNA"/>
</dbReference>
<keyword evidence="10" id="KW-1185">Reference proteome</keyword>
<dbReference type="SUPFAM" id="SSF53098">
    <property type="entry name" value="Ribonuclease H-like"/>
    <property type="match status" value="1"/>
</dbReference>
<dbReference type="InterPro" id="IPR012337">
    <property type="entry name" value="RNaseH-like_sf"/>
</dbReference>
<dbReference type="Pfam" id="PF03372">
    <property type="entry name" value="Exo_endo_phos"/>
    <property type="match status" value="1"/>
</dbReference>
<accession>A0A7J6FZH5</accession>
<organism evidence="7 9">
    <name type="scientific">Cannabis sativa</name>
    <name type="common">Hemp</name>
    <name type="synonym">Marijuana</name>
    <dbReference type="NCBI Taxonomy" id="3483"/>
    <lineage>
        <taxon>Eukaryota</taxon>
        <taxon>Viridiplantae</taxon>
        <taxon>Streptophyta</taxon>
        <taxon>Embryophyta</taxon>
        <taxon>Tracheophyta</taxon>
        <taxon>Spermatophyta</taxon>
        <taxon>Magnoliopsida</taxon>
        <taxon>eudicotyledons</taxon>
        <taxon>Gunneridae</taxon>
        <taxon>Pentapetalae</taxon>
        <taxon>rosids</taxon>
        <taxon>fabids</taxon>
        <taxon>Rosales</taxon>
        <taxon>Cannabaceae</taxon>
        <taxon>Cannabis</taxon>
    </lineage>
</organism>
<evidence type="ECO:0000313" key="10">
    <source>
        <dbReference type="Proteomes" id="UP000583929"/>
    </source>
</evidence>
<dbReference type="Gene3D" id="3.30.420.10">
    <property type="entry name" value="Ribonuclease H-like superfamily/Ribonuclease H"/>
    <property type="match status" value="1"/>
</dbReference>